<dbReference type="AlphaFoldDB" id="A0A378TG43"/>
<evidence type="ECO:0000313" key="9">
    <source>
        <dbReference type="Proteomes" id="UP000254978"/>
    </source>
</evidence>
<dbReference type="Gene3D" id="1.10.1740.10">
    <property type="match status" value="1"/>
</dbReference>
<evidence type="ECO:0000256" key="2">
    <source>
        <dbReference type="ARBA" id="ARBA00023015"/>
    </source>
</evidence>
<dbReference type="GO" id="GO:0006352">
    <property type="term" value="P:DNA-templated transcription initiation"/>
    <property type="evidence" value="ECO:0007669"/>
    <property type="project" value="InterPro"/>
</dbReference>
<protein>
    <submittedName>
        <fullName evidence="8">RNA polymerase sigma-70 factor, TIGR02947 family</fullName>
    </submittedName>
</protein>
<dbReference type="GO" id="GO:0016987">
    <property type="term" value="F:sigma factor activity"/>
    <property type="evidence" value="ECO:0007669"/>
    <property type="project" value="UniProtKB-KW"/>
</dbReference>
<proteinExistence type="inferred from homology"/>
<comment type="similarity">
    <text evidence="1">Belongs to the sigma-70 factor family. ECF subfamily.</text>
</comment>
<sequence>MSNLRSAARLHSADPDGTDAELAARFEREVMPLMDTLLGGAMRMTLQRADAEDLVQETMVRAFAGFRTFQRGTNLKGWLFRIQANAHISGHRKRMCRPAEVPIDTVGDRQLLDGAPGALRSAEVEVLETLPDAAIVRALDALPIEHRMAVYFADVEGLSYEQISAIMGTPVGTVTSRLHRGRSQLRVLLRALVDDRGDRA</sequence>
<dbReference type="GO" id="GO:0003677">
    <property type="term" value="F:DNA binding"/>
    <property type="evidence" value="ECO:0007669"/>
    <property type="project" value="UniProtKB-KW"/>
</dbReference>
<keyword evidence="2" id="KW-0805">Transcription regulation</keyword>
<evidence type="ECO:0000256" key="1">
    <source>
        <dbReference type="ARBA" id="ARBA00010641"/>
    </source>
</evidence>
<feature type="domain" description="RNA polymerase sigma factor 70 region 4 type 2" evidence="7">
    <location>
        <begin position="134"/>
        <end position="185"/>
    </location>
</feature>
<feature type="domain" description="RNA polymerase sigma-70 region 2" evidence="6">
    <location>
        <begin position="35"/>
        <end position="94"/>
    </location>
</feature>
<dbReference type="SUPFAM" id="SSF88946">
    <property type="entry name" value="Sigma2 domain of RNA polymerase sigma factors"/>
    <property type="match status" value="1"/>
</dbReference>
<dbReference type="InterPro" id="IPR039425">
    <property type="entry name" value="RNA_pol_sigma-70-like"/>
</dbReference>
<dbReference type="SUPFAM" id="SSF88659">
    <property type="entry name" value="Sigma3 and sigma4 domains of RNA polymerase sigma factors"/>
    <property type="match status" value="1"/>
</dbReference>
<dbReference type="InterPro" id="IPR013325">
    <property type="entry name" value="RNA_pol_sigma_r2"/>
</dbReference>
<dbReference type="Gene3D" id="1.10.10.10">
    <property type="entry name" value="Winged helix-like DNA-binding domain superfamily/Winged helix DNA-binding domain"/>
    <property type="match status" value="1"/>
</dbReference>
<keyword evidence="5" id="KW-0804">Transcription</keyword>
<name>A0A378TG43_9MYCO</name>
<dbReference type="NCBIfam" id="TIGR02937">
    <property type="entry name" value="sigma70-ECF"/>
    <property type="match status" value="1"/>
</dbReference>
<accession>A0A378TG43</accession>
<dbReference type="Proteomes" id="UP000254978">
    <property type="component" value="Unassembled WGS sequence"/>
</dbReference>
<organism evidence="8 9">
    <name type="scientific">Mycolicibacterium tokaiense</name>
    <dbReference type="NCBI Taxonomy" id="39695"/>
    <lineage>
        <taxon>Bacteria</taxon>
        <taxon>Bacillati</taxon>
        <taxon>Actinomycetota</taxon>
        <taxon>Actinomycetes</taxon>
        <taxon>Mycobacteriales</taxon>
        <taxon>Mycobacteriaceae</taxon>
        <taxon>Mycolicibacterium</taxon>
    </lineage>
</organism>
<dbReference type="EMBL" id="UGQT01000001">
    <property type="protein sequence ID" value="STZ59504.1"/>
    <property type="molecule type" value="Genomic_DNA"/>
</dbReference>
<dbReference type="PANTHER" id="PTHR43133">
    <property type="entry name" value="RNA POLYMERASE ECF-TYPE SIGMA FACTO"/>
    <property type="match status" value="1"/>
</dbReference>
<keyword evidence="9" id="KW-1185">Reference proteome</keyword>
<evidence type="ECO:0000313" key="8">
    <source>
        <dbReference type="EMBL" id="STZ59504.1"/>
    </source>
</evidence>
<dbReference type="InterPro" id="IPR007627">
    <property type="entry name" value="RNA_pol_sigma70_r2"/>
</dbReference>
<dbReference type="Pfam" id="PF08281">
    <property type="entry name" value="Sigma70_r4_2"/>
    <property type="match status" value="1"/>
</dbReference>
<keyword evidence="4" id="KW-0238">DNA-binding</keyword>
<evidence type="ECO:0000256" key="4">
    <source>
        <dbReference type="ARBA" id="ARBA00023125"/>
    </source>
</evidence>
<evidence type="ECO:0000256" key="3">
    <source>
        <dbReference type="ARBA" id="ARBA00023082"/>
    </source>
</evidence>
<dbReference type="CDD" id="cd06171">
    <property type="entry name" value="Sigma70_r4"/>
    <property type="match status" value="1"/>
</dbReference>
<dbReference type="Pfam" id="PF04542">
    <property type="entry name" value="Sigma70_r2"/>
    <property type="match status" value="1"/>
</dbReference>
<dbReference type="PANTHER" id="PTHR43133:SF59">
    <property type="entry name" value="ECF RNA POLYMERASE SIGMA FACTOR SIGR"/>
    <property type="match status" value="1"/>
</dbReference>
<dbReference type="RefSeq" id="WP_115278984.1">
    <property type="nucleotide sequence ID" value="NZ_JACKSK010000020.1"/>
</dbReference>
<dbReference type="InterPro" id="IPR014284">
    <property type="entry name" value="RNA_pol_sigma-70_dom"/>
</dbReference>
<dbReference type="OrthoDB" id="9797134at2"/>
<evidence type="ECO:0000259" key="7">
    <source>
        <dbReference type="Pfam" id="PF08281"/>
    </source>
</evidence>
<keyword evidence="3" id="KW-0731">Sigma factor</keyword>
<reference evidence="8 9" key="1">
    <citation type="submission" date="2018-06" db="EMBL/GenBank/DDBJ databases">
        <authorList>
            <consortium name="Pathogen Informatics"/>
            <person name="Doyle S."/>
        </authorList>
    </citation>
    <scope>NUCLEOTIDE SEQUENCE [LARGE SCALE GENOMIC DNA]</scope>
    <source>
        <strain evidence="8 9">NCTC10821</strain>
    </source>
</reference>
<dbReference type="InterPro" id="IPR013249">
    <property type="entry name" value="RNA_pol_sigma70_r4_t2"/>
</dbReference>
<gene>
    <name evidence="8" type="primary">rpoE_3</name>
    <name evidence="8" type="ORF">NCTC10821_03037</name>
</gene>
<evidence type="ECO:0000256" key="5">
    <source>
        <dbReference type="ARBA" id="ARBA00023163"/>
    </source>
</evidence>
<dbReference type="InterPro" id="IPR036388">
    <property type="entry name" value="WH-like_DNA-bd_sf"/>
</dbReference>
<dbReference type="InterPro" id="IPR013324">
    <property type="entry name" value="RNA_pol_sigma_r3/r4-like"/>
</dbReference>
<evidence type="ECO:0000259" key="6">
    <source>
        <dbReference type="Pfam" id="PF04542"/>
    </source>
</evidence>